<proteinExistence type="predicted"/>
<name>A0A160TRZ7_9ZZZZ</name>
<dbReference type="AlphaFoldDB" id="A0A160TRZ7"/>
<accession>A0A160TRZ7</accession>
<protein>
    <submittedName>
        <fullName evidence="1">Uncharacterized protein</fullName>
    </submittedName>
</protein>
<sequence length="38" mass="4137">MRCVVVVNSSPCFFDAVCRWAAGNSFGAVVRTMLLESL</sequence>
<organism evidence="1">
    <name type="scientific">hydrothermal vent metagenome</name>
    <dbReference type="NCBI Taxonomy" id="652676"/>
    <lineage>
        <taxon>unclassified sequences</taxon>
        <taxon>metagenomes</taxon>
        <taxon>ecological metagenomes</taxon>
    </lineage>
</organism>
<dbReference type="EMBL" id="CZRL01000064">
    <property type="protein sequence ID" value="CUS51540.1"/>
    <property type="molecule type" value="Genomic_DNA"/>
</dbReference>
<evidence type="ECO:0000313" key="1">
    <source>
        <dbReference type="EMBL" id="CUS51540.1"/>
    </source>
</evidence>
<reference evidence="1" key="1">
    <citation type="submission" date="2015-10" db="EMBL/GenBank/DDBJ databases">
        <authorList>
            <person name="Gilbert D.G."/>
        </authorList>
    </citation>
    <scope>NUCLEOTIDE SEQUENCE</scope>
</reference>
<gene>
    <name evidence="1" type="ORF">MGWOODY_XGa2343</name>
</gene>